<evidence type="ECO:0008006" key="5">
    <source>
        <dbReference type="Google" id="ProtNLM"/>
    </source>
</evidence>
<evidence type="ECO:0000313" key="3">
    <source>
        <dbReference type="EMBL" id="RUO28148.1"/>
    </source>
</evidence>
<protein>
    <recommendedName>
        <fullName evidence="5">CopL family metal-binding regulatory protein</fullName>
    </recommendedName>
</protein>
<dbReference type="Proteomes" id="UP000287410">
    <property type="component" value="Unassembled WGS sequence"/>
</dbReference>
<feature type="region of interest" description="Disordered" evidence="1">
    <location>
        <begin position="41"/>
        <end position="63"/>
    </location>
</feature>
<name>A0ABY0BV54_9GAMM</name>
<keyword evidence="4" id="KW-1185">Reference proteome</keyword>
<reference evidence="3 4" key="1">
    <citation type="journal article" date="2018" name="Front. Microbiol.">
        <title>Genome-Based Analysis Reveals the Taxonomy and Diversity of the Family Idiomarinaceae.</title>
        <authorList>
            <person name="Liu Y."/>
            <person name="Lai Q."/>
            <person name="Shao Z."/>
        </authorList>
    </citation>
    <scope>NUCLEOTIDE SEQUENCE [LARGE SCALE GENOMIC DNA]</scope>
    <source>
        <strain evidence="3 4">GBSy1</strain>
    </source>
</reference>
<keyword evidence="2" id="KW-0732">Signal</keyword>
<evidence type="ECO:0000256" key="2">
    <source>
        <dbReference type="SAM" id="SignalP"/>
    </source>
</evidence>
<dbReference type="RefSeq" id="WP_126790154.1">
    <property type="nucleotide sequence ID" value="NZ_PIPN01000006.1"/>
</dbReference>
<feature type="signal peptide" evidence="2">
    <location>
        <begin position="1"/>
        <end position="23"/>
    </location>
</feature>
<feature type="chain" id="PRO_5045148683" description="CopL family metal-binding regulatory protein" evidence="2">
    <location>
        <begin position="24"/>
        <end position="142"/>
    </location>
</feature>
<gene>
    <name evidence="3" type="ORF">CWE12_13085</name>
</gene>
<proteinExistence type="predicted"/>
<sequence>MRFWIVLMTICSLLSLPFSGSMAADTVQHSNDHSIHHSNEMHAASEHEQHGSASATEDGEHCPVSMPVTEVADDCCDDNANGPECGSCPPDCGHCAMSDHGSCAALTMQQTFAQSVINPAVVSTSSFYQLLSGQPTPPPIIS</sequence>
<dbReference type="EMBL" id="PIPN01000006">
    <property type="protein sequence ID" value="RUO28148.1"/>
    <property type="molecule type" value="Genomic_DNA"/>
</dbReference>
<comment type="caution">
    <text evidence="3">The sequence shown here is derived from an EMBL/GenBank/DDBJ whole genome shotgun (WGS) entry which is preliminary data.</text>
</comment>
<organism evidence="3 4">
    <name type="scientific">Aliidiomarina sedimenti</name>
    <dbReference type="NCBI Taxonomy" id="1933879"/>
    <lineage>
        <taxon>Bacteria</taxon>
        <taxon>Pseudomonadati</taxon>
        <taxon>Pseudomonadota</taxon>
        <taxon>Gammaproteobacteria</taxon>
        <taxon>Alteromonadales</taxon>
        <taxon>Idiomarinaceae</taxon>
        <taxon>Aliidiomarina</taxon>
    </lineage>
</organism>
<evidence type="ECO:0000313" key="4">
    <source>
        <dbReference type="Proteomes" id="UP000287410"/>
    </source>
</evidence>
<feature type="compositionally biased region" description="Basic and acidic residues" evidence="1">
    <location>
        <begin position="41"/>
        <end position="50"/>
    </location>
</feature>
<evidence type="ECO:0000256" key="1">
    <source>
        <dbReference type="SAM" id="MobiDB-lite"/>
    </source>
</evidence>
<accession>A0ABY0BV54</accession>